<feature type="region of interest" description="Disordered" evidence="1">
    <location>
        <begin position="302"/>
        <end position="354"/>
    </location>
</feature>
<evidence type="ECO:0000256" key="1">
    <source>
        <dbReference type="SAM" id="MobiDB-lite"/>
    </source>
</evidence>
<evidence type="ECO:0000313" key="3">
    <source>
        <dbReference type="EMBL" id="OQV24337.1"/>
    </source>
</evidence>
<sequence length="354" mass="40105">MEDDGANFSGSTGEIFPTLEANGTATGEVLAEVSDSPFAAAPTCLVLTDDVQKIFLKGSDLIVGTSMSDIQTFFQKVIAEAQLGMEQTATKTVMMDFSRRPTGNARSSGLPSASTNASKPDRYPIPFTPLRKTKAVPPTAAARLKKSYNEVEPEVTQEPATEVDMERSEIPLDAIKVYLSEKKYFPGWNPNSKRNLRKRCDDFVLEHGQLFYRTKKGKKVHCVEDRAERVRLIWQQHSIDHRRRDRLFSTLRDKYYWKGMLNDVNRVLESCEYCARIRDDKGPREREPEEIELAKLKYQQRMARQAEQSAKPKRPKKSTPAEVLEISVANHPGTEEEPTASQLAKQLTFSWEKA</sequence>
<feature type="compositionally biased region" description="Polar residues" evidence="1">
    <location>
        <begin position="339"/>
        <end position="354"/>
    </location>
</feature>
<dbReference type="InterPro" id="IPR041588">
    <property type="entry name" value="Integrase_H2C2"/>
</dbReference>
<feature type="domain" description="Integrase zinc-binding" evidence="2">
    <location>
        <begin position="226"/>
        <end position="278"/>
    </location>
</feature>
<name>A0A1W0X9Y1_HYPEX</name>
<organism evidence="3 4">
    <name type="scientific">Hypsibius exemplaris</name>
    <name type="common">Freshwater tardigrade</name>
    <dbReference type="NCBI Taxonomy" id="2072580"/>
    <lineage>
        <taxon>Eukaryota</taxon>
        <taxon>Metazoa</taxon>
        <taxon>Ecdysozoa</taxon>
        <taxon>Tardigrada</taxon>
        <taxon>Eutardigrada</taxon>
        <taxon>Parachela</taxon>
        <taxon>Hypsibioidea</taxon>
        <taxon>Hypsibiidae</taxon>
        <taxon>Hypsibius</taxon>
    </lineage>
</organism>
<proteinExistence type="predicted"/>
<evidence type="ECO:0000259" key="2">
    <source>
        <dbReference type="Pfam" id="PF17921"/>
    </source>
</evidence>
<protein>
    <recommendedName>
        <fullName evidence="2">Integrase zinc-binding domain-containing protein</fullName>
    </recommendedName>
</protein>
<dbReference type="OrthoDB" id="413122at2759"/>
<feature type="region of interest" description="Disordered" evidence="1">
    <location>
        <begin position="99"/>
        <end position="130"/>
    </location>
</feature>
<dbReference type="EMBL" id="MTYJ01000007">
    <property type="protein sequence ID" value="OQV24337.1"/>
    <property type="molecule type" value="Genomic_DNA"/>
</dbReference>
<dbReference type="Proteomes" id="UP000192578">
    <property type="component" value="Unassembled WGS sequence"/>
</dbReference>
<dbReference type="Gene3D" id="1.10.340.70">
    <property type="match status" value="1"/>
</dbReference>
<dbReference type="AlphaFoldDB" id="A0A1W0X9Y1"/>
<dbReference type="Pfam" id="PF17921">
    <property type="entry name" value="Integrase_H2C2"/>
    <property type="match status" value="1"/>
</dbReference>
<reference evidence="4" key="1">
    <citation type="submission" date="2017-01" db="EMBL/GenBank/DDBJ databases">
        <title>Comparative genomics of anhydrobiosis in the tardigrade Hypsibius dujardini.</title>
        <authorList>
            <person name="Yoshida Y."/>
            <person name="Koutsovoulos G."/>
            <person name="Laetsch D."/>
            <person name="Stevens L."/>
            <person name="Kumar S."/>
            <person name="Horikawa D."/>
            <person name="Ishino K."/>
            <person name="Komine S."/>
            <person name="Tomita M."/>
            <person name="Blaxter M."/>
            <person name="Arakawa K."/>
        </authorList>
    </citation>
    <scope>NUCLEOTIDE SEQUENCE [LARGE SCALE GENOMIC DNA]</scope>
    <source>
        <strain evidence="4">Z151</strain>
    </source>
</reference>
<comment type="caution">
    <text evidence="3">The sequence shown here is derived from an EMBL/GenBank/DDBJ whole genome shotgun (WGS) entry which is preliminary data.</text>
</comment>
<keyword evidence="4" id="KW-1185">Reference proteome</keyword>
<feature type="compositionally biased region" description="Polar residues" evidence="1">
    <location>
        <begin position="104"/>
        <end position="118"/>
    </location>
</feature>
<gene>
    <name evidence="3" type="ORF">BV898_01875</name>
</gene>
<accession>A0A1W0X9Y1</accession>
<evidence type="ECO:0000313" key="4">
    <source>
        <dbReference type="Proteomes" id="UP000192578"/>
    </source>
</evidence>